<keyword evidence="3" id="KW-1185">Reference proteome</keyword>
<reference evidence="2 3" key="1">
    <citation type="submission" date="2024-03" db="EMBL/GenBank/DDBJ databases">
        <title>Complete genome sequence of the green alga Chloropicon roscoffensis RCC1871.</title>
        <authorList>
            <person name="Lemieux C."/>
            <person name="Pombert J.-F."/>
            <person name="Otis C."/>
            <person name="Turmel M."/>
        </authorList>
    </citation>
    <scope>NUCLEOTIDE SEQUENCE [LARGE SCALE GENOMIC DNA]</scope>
    <source>
        <strain evidence="2 3">RCC1871</strain>
    </source>
</reference>
<protein>
    <submittedName>
        <fullName evidence="2">Uncharacterized protein</fullName>
    </submittedName>
</protein>
<proteinExistence type="predicted"/>
<feature type="transmembrane region" description="Helical" evidence="1">
    <location>
        <begin position="81"/>
        <end position="105"/>
    </location>
</feature>
<sequence>MEHEGGDMTARTTAELLGASPSMVDSTSAELLRIAQDGGLAKNLRYTYKGKLVKFFRVTGDDYAKAVGDFRMQRKYGRRQIGFRVCQLVTFTLTVITIAVGTWALTVYVFDAMQYGFLDEAVPAAEQLRPAIPRLEKVVRDLIPVVGTLQKGVDTAGEVVDGVRNVTDVISSNATAEYVSDVARNATSVVEPALNDLGEAAQSIGTSVQGVLSGNQTVQEGLSTVGDAFSSFGNNLVDGLQQTGSQIAEASQDIFCSALSFLCP</sequence>
<organism evidence="2 3">
    <name type="scientific">Chloropicon roscoffensis</name>
    <dbReference type="NCBI Taxonomy" id="1461544"/>
    <lineage>
        <taxon>Eukaryota</taxon>
        <taxon>Viridiplantae</taxon>
        <taxon>Chlorophyta</taxon>
        <taxon>Chloropicophyceae</taxon>
        <taxon>Chloropicales</taxon>
        <taxon>Chloropicaceae</taxon>
        <taxon>Chloropicon</taxon>
    </lineage>
</organism>
<name>A0AAX4PL28_9CHLO</name>
<evidence type="ECO:0000313" key="3">
    <source>
        <dbReference type="Proteomes" id="UP001472866"/>
    </source>
</evidence>
<evidence type="ECO:0000256" key="1">
    <source>
        <dbReference type="SAM" id="Phobius"/>
    </source>
</evidence>
<gene>
    <name evidence="2" type="ORF">HKI87_18g86660</name>
</gene>
<dbReference type="Proteomes" id="UP001472866">
    <property type="component" value="Chromosome 18"/>
</dbReference>
<dbReference type="AlphaFoldDB" id="A0AAX4PL28"/>
<evidence type="ECO:0000313" key="2">
    <source>
        <dbReference type="EMBL" id="WZN67094.1"/>
    </source>
</evidence>
<dbReference type="EMBL" id="CP151518">
    <property type="protein sequence ID" value="WZN67094.1"/>
    <property type="molecule type" value="Genomic_DNA"/>
</dbReference>
<keyword evidence="1" id="KW-1133">Transmembrane helix</keyword>
<accession>A0AAX4PL28</accession>
<keyword evidence="1" id="KW-0812">Transmembrane</keyword>
<keyword evidence="1" id="KW-0472">Membrane</keyword>